<dbReference type="STRING" id="2594813.A0A395MW39"/>
<feature type="signal peptide" evidence="2">
    <location>
        <begin position="1"/>
        <end position="22"/>
    </location>
</feature>
<feature type="domain" description="WSC" evidence="3">
    <location>
        <begin position="465"/>
        <end position="522"/>
    </location>
</feature>
<accession>A0A395MW39</accession>
<evidence type="ECO:0000313" key="5">
    <source>
        <dbReference type="Proteomes" id="UP000265631"/>
    </source>
</evidence>
<reference evidence="4 5" key="1">
    <citation type="journal article" date="2018" name="PLoS Pathog.">
        <title>Evolution of structural diversity of trichothecenes, a family of toxins produced by plant pathogenic and entomopathogenic fungi.</title>
        <authorList>
            <person name="Proctor R.H."/>
            <person name="McCormick S.P."/>
            <person name="Kim H.S."/>
            <person name="Cardoza R.E."/>
            <person name="Stanley A.M."/>
            <person name="Lindo L."/>
            <person name="Kelly A."/>
            <person name="Brown D.W."/>
            <person name="Lee T."/>
            <person name="Vaughan M.M."/>
            <person name="Alexander N.J."/>
            <person name="Busman M."/>
            <person name="Gutierrez S."/>
        </authorList>
    </citation>
    <scope>NUCLEOTIDE SEQUENCE [LARGE SCALE GENOMIC DNA]</scope>
    <source>
        <strain evidence="4 5">NRRL 13405</strain>
    </source>
</reference>
<evidence type="ECO:0000313" key="4">
    <source>
        <dbReference type="EMBL" id="RFN52112.1"/>
    </source>
</evidence>
<dbReference type="NCBIfam" id="NF038133">
    <property type="entry name" value="choice_anch_L"/>
    <property type="match status" value="1"/>
</dbReference>
<proteinExistence type="predicted"/>
<name>A0A395MW39_9HYPO</name>
<dbReference type="Pfam" id="PF01822">
    <property type="entry name" value="WSC"/>
    <property type="match status" value="1"/>
</dbReference>
<organism evidence="4 5">
    <name type="scientific">Fusarium flagelliforme</name>
    <dbReference type="NCBI Taxonomy" id="2675880"/>
    <lineage>
        <taxon>Eukaryota</taxon>
        <taxon>Fungi</taxon>
        <taxon>Dikarya</taxon>
        <taxon>Ascomycota</taxon>
        <taxon>Pezizomycotina</taxon>
        <taxon>Sordariomycetes</taxon>
        <taxon>Hypocreomycetidae</taxon>
        <taxon>Hypocreales</taxon>
        <taxon>Nectriaceae</taxon>
        <taxon>Fusarium</taxon>
        <taxon>Fusarium incarnatum-equiseti species complex</taxon>
    </lineage>
</organism>
<evidence type="ECO:0000256" key="1">
    <source>
        <dbReference type="SAM" id="MobiDB-lite"/>
    </source>
</evidence>
<feature type="compositionally biased region" description="Basic and acidic residues" evidence="1">
    <location>
        <begin position="795"/>
        <end position="825"/>
    </location>
</feature>
<keyword evidence="5" id="KW-1185">Reference proteome</keyword>
<dbReference type="InterPro" id="IPR049804">
    <property type="entry name" value="Choice_anch_L"/>
</dbReference>
<feature type="compositionally biased region" description="Low complexity" evidence="1">
    <location>
        <begin position="376"/>
        <end position="387"/>
    </location>
</feature>
<evidence type="ECO:0000256" key="2">
    <source>
        <dbReference type="SAM" id="SignalP"/>
    </source>
</evidence>
<sequence>MRFQLSGFHLVASAVLLPACQAFSVTTTNDANALADAIFGDGITILNAQFSGATISSGIFNDGPFGIGSGGILTSGAAIGALPNGDHYVNNGAPGSDTYCGANTFNAAILTVDILVDAGFSGLRVEAILASEEEGGSADPIGIFLGNQQYALDTDGNRITAVNPWLAPPRVIVPPDSVTSYPGSTPPFWIDILAEGAQTMIIAICDQSDSEWDSGLLVNVEGCTDCDTNVRLAYVTTTTTVGAGEATFTSTTPASGTVSGTVTIGVLAEETTTTAAEITTTDVDTTTTDESTTTIAQDSTTDASTDSSTTVESSEEIPGTSTTTLATSDTATQSSLIATESTSDGVIDVSTTTTESTESLSSDISTLDTGVPISGTTTIVELSETTTAQDTESSTDLDVPSLTPSADATSSTAVTSAIEDAPTATASATATSSATPSNLPLIGTFRFEGCLGSPDGYPSFELIGEGPDMTTEECVRIGTGRAYIGIYLRSCYAANTLDSAETVATGRCNLPCPGDPGLFCGGELDTFSIAESRFKSRQRLNRRDAPADVLLTLYAQTEAISGSLTTSNVPSTVDATTDNFPISTAIPTIPTIQSFIDSVITIEPSVPVTQTQGGRPIIPPFPTSVVFGNFTRTEVIAPITTTMTYTVVDPNNPSRLTVTEFCTTLRSPPCRQCQYQKPPTVAMTTIKVDCNACGRYGENTIILDIPVGAMPAAPTRINSGYQAEHHEPIPHGQKPRPVGDGGYKFGQPQVPQDKPTGAGHSQGESEPAEIVKTEPKPKSGGDNSQPEPVKSYKNGGDKSDQPQTYHHEPIGAGDNHRENKAEIEPKPQPLGGDDQHELVKPTFQRRPGPASTPAVPTVPIVVVSEATLRTWEGMLLTTFFMTGLVFIL</sequence>
<feature type="chain" id="PRO_5017443127" description="WSC domain-containing protein" evidence="2">
    <location>
        <begin position="23"/>
        <end position="888"/>
    </location>
</feature>
<dbReference type="AlphaFoldDB" id="A0A395MW39"/>
<feature type="region of interest" description="Disordered" evidence="1">
    <location>
        <begin position="725"/>
        <end position="834"/>
    </location>
</feature>
<dbReference type="InterPro" id="IPR002889">
    <property type="entry name" value="WSC_carb-bd"/>
</dbReference>
<comment type="caution">
    <text evidence="4">The sequence shown here is derived from an EMBL/GenBank/DDBJ whole genome shotgun (WGS) entry which is preliminary data.</text>
</comment>
<dbReference type="EMBL" id="PXXK01000077">
    <property type="protein sequence ID" value="RFN52112.1"/>
    <property type="molecule type" value="Genomic_DNA"/>
</dbReference>
<evidence type="ECO:0000259" key="3">
    <source>
        <dbReference type="Pfam" id="PF01822"/>
    </source>
</evidence>
<feature type="compositionally biased region" description="Low complexity" evidence="1">
    <location>
        <begin position="346"/>
        <end position="369"/>
    </location>
</feature>
<feature type="compositionally biased region" description="Low complexity" evidence="1">
    <location>
        <begin position="275"/>
        <end position="312"/>
    </location>
</feature>
<dbReference type="Proteomes" id="UP000265631">
    <property type="component" value="Unassembled WGS sequence"/>
</dbReference>
<gene>
    <name evidence="4" type="ORF">FIE12Z_3664</name>
</gene>
<feature type="compositionally biased region" description="Low complexity" evidence="1">
    <location>
        <begin position="403"/>
        <end position="414"/>
    </location>
</feature>
<protein>
    <recommendedName>
        <fullName evidence="3">WSC domain-containing protein</fullName>
    </recommendedName>
</protein>
<keyword evidence="2" id="KW-0732">Signal</keyword>
<feature type="compositionally biased region" description="Low complexity" evidence="1">
    <location>
        <begin position="320"/>
        <end position="336"/>
    </location>
</feature>
<feature type="region of interest" description="Disordered" evidence="1">
    <location>
        <begin position="275"/>
        <end position="414"/>
    </location>
</feature>
<feature type="compositionally biased region" description="Basic and acidic residues" evidence="1">
    <location>
        <begin position="769"/>
        <end position="779"/>
    </location>
</feature>